<comment type="similarity">
    <text evidence="7">Belongs to the glycosyltransferase 87 family.</text>
</comment>
<accession>A0ABN2FGC7</accession>
<feature type="transmembrane region" description="Helical" evidence="9">
    <location>
        <begin position="181"/>
        <end position="204"/>
    </location>
</feature>
<evidence type="ECO:0008006" key="12">
    <source>
        <dbReference type="Google" id="ProtNLM"/>
    </source>
</evidence>
<feature type="transmembrane region" description="Helical" evidence="9">
    <location>
        <begin position="343"/>
        <end position="359"/>
    </location>
</feature>
<gene>
    <name evidence="10" type="ORF">GCM10009744_38980</name>
</gene>
<organism evidence="10 11">
    <name type="scientific">Kribbella alba</name>
    <dbReference type="NCBI Taxonomy" id="190197"/>
    <lineage>
        <taxon>Bacteria</taxon>
        <taxon>Bacillati</taxon>
        <taxon>Actinomycetota</taxon>
        <taxon>Actinomycetes</taxon>
        <taxon>Propionibacteriales</taxon>
        <taxon>Kribbellaceae</taxon>
        <taxon>Kribbella</taxon>
    </lineage>
</organism>
<feature type="transmembrane region" description="Helical" evidence="9">
    <location>
        <begin position="289"/>
        <end position="314"/>
    </location>
</feature>
<dbReference type="Pfam" id="PF26314">
    <property type="entry name" value="MptA_B_family"/>
    <property type="match status" value="1"/>
</dbReference>
<evidence type="ECO:0000256" key="4">
    <source>
        <dbReference type="ARBA" id="ARBA00022692"/>
    </source>
</evidence>
<feature type="transmembrane region" description="Helical" evidence="9">
    <location>
        <begin position="57"/>
        <end position="79"/>
    </location>
</feature>
<evidence type="ECO:0000256" key="3">
    <source>
        <dbReference type="ARBA" id="ARBA00022679"/>
    </source>
</evidence>
<dbReference type="RefSeq" id="WP_344113117.1">
    <property type="nucleotide sequence ID" value="NZ_BAAANE010000007.1"/>
</dbReference>
<evidence type="ECO:0000256" key="2">
    <source>
        <dbReference type="ARBA" id="ARBA00022475"/>
    </source>
</evidence>
<comment type="caution">
    <text evidence="10">The sequence shown here is derived from an EMBL/GenBank/DDBJ whole genome shotgun (WGS) entry which is preliminary data.</text>
</comment>
<dbReference type="PROSITE" id="PS51257">
    <property type="entry name" value="PROKAR_LIPOPROTEIN"/>
    <property type="match status" value="1"/>
</dbReference>
<dbReference type="Pfam" id="PF09594">
    <property type="entry name" value="GT87"/>
    <property type="match status" value="1"/>
</dbReference>
<feature type="region of interest" description="Disordered" evidence="8">
    <location>
        <begin position="446"/>
        <end position="503"/>
    </location>
</feature>
<keyword evidence="5 9" id="KW-1133">Transmembrane helix</keyword>
<evidence type="ECO:0000256" key="6">
    <source>
        <dbReference type="ARBA" id="ARBA00023136"/>
    </source>
</evidence>
<evidence type="ECO:0000313" key="11">
    <source>
        <dbReference type="Proteomes" id="UP001501319"/>
    </source>
</evidence>
<feature type="compositionally biased region" description="Basic and acidic residues" evidence="8">
    <location>
        <begin position="453"/>
        <end position="464"/>
    </location>
</feature>
<keyword evidence="2" id="KW-1003">Cell membrane</keyword>
<keyword evidence="3" id="KW-0808">Transferase</keyword>
<evidence type="ECO:0000256" key="1">
    <source>
        <dbReference type="ARBA" id="ARBA00004651"/>
    </source>
</evidence>
<name>A0ABN2FGC7_9ACTN</name>
<proteinExistence type="inferred from homology"/>
<feature type="transmembrane region" description="Helical" evidence="9">
    <location>
        <begin position="225"/>
        <end position="251"/>
    </location>
</feature>
<dbReference type="InterPro" id="IPR018584">
    <property type="entry name" value="GT87"/>
</dbReference>
<evidence type="ECO:0000256" key="7">
    <source>
        <dbReference type="ARBA" id="ARBA00024033"/>
    </source>
</evidence>
<sequence length="547" mass="57359">MATRLGPFAGGLVAAAACAGVIAAESASWWQNPALLTACALVAGLVWAITRRPAGRGAVLGVVVCAVLCQLPGLVAAPITSTDAYRYVWDGRVQLSGSSPYSHVPLDDALARLRDPLLFPGLSPTEKSGVTGPPRVPHDPAAVAALSTDDPRTLINRPRVPTIYPPVAQAYFTAMALVTPWSAGTLGLQVAAAALAVVLTALLAGELRRRGRDPRWAALWGWSPIVALEAGNAAHVDILAALLIVAAVITAARRRPIVTGLLLGAAASVKLIPLLLLPAFTTRRPRTPLVALGTFVASYLPHLAVAGTLVVGFLPGYLTQEGFSDGSSRSAILALVLPPEPRQLVAGLLAVGLALLAIRRHGREPIAVTCCWLYGAALLITTPTYPWYGLPLIALAVLAGRFEWLVVPVAAYLAYANFGHDVRQGLIDLVAAGIVITTITLRHRPSAGNEFDAPPRRSDTEGRVHTYRSGNVGGLPGTAPGRPAPRRRAPGRRAGPGRAGLDGPVGRLVLVRRRAASVGLGLPHPVRRIRRMARSARQGRGAGLQRQ</sequence>
<evidence type="ECO:0000256" key="5">
    <source>
        <dbReference type="ARBA" id="ARBA00022989"/>
    </source>
</evidence>
<keyword evidence="11" id="KW-1185">Reference proteome</keyword>
<feature type="transmembrane region" description="Helical" evidence="9">
    <location>
        <begin position="392"/>
        <end position="415"/>
    </location>
</feature>
<evidence type="ECO:0000256" key="9">
    <source>
        <dbReference type="SAM" id="Phobius"/>
    </source>
</evidence>
<dbReference type="EMBL" id="BAAANE010000007">
    <property type="protein sequence ID" value="GAA1644540.1"/>
    <property type="molecule type" value="Genomic_DNA"/>
</dbReference>
<protein>
    <recommendedName>
        <fullName evidence="12">DUF2029 domain-containing protein</fullName>
    </recommendedName>
</protein>
<dbReference type="Proteomes" id="UP001501319">
    <property type="component" value="Unassembled WGS sequence"/>
</dbReference>
<reference evidence="10 11" key="1">
    <citation type="journal article" date="2019" name="Int. J. Syst. Evol. Microbiol.">
        <title>The Global Catalogue of Microorganisms (GCM) 10K type strain sequencing project: providing services to taxonomists for standard genome sequencing and annotation.</title>
        <authorList>
            <consortium name="The Broad Institute Genomics Platform"/>
            <consortium name="The Broad Institute Genome Sequencing Center for Infectious Disease"/>
            <person name="Wu L."/>
            <person name="Ma J."/>
        </authorList>
    </citation>
    <scope>NUCLEOTIDE SEQUENCE [LARGE SCALE GENOMIC DNA]</scope>
    <source>
        <strain evidence="10 11">JCM 14306</strain>
    </source>
</reference>
<keyword evidence="4 9" id="KW-0812">Transmembrane</keyword>
<feature type="transmembrane region" description="Helical" evidence="9">
    <location>
        <begin position="366"/>
        <end position="386"/>
    </location>
</feature>
<comment type="subcellular location">
    <subcellularLocation>
        <location evidence="1">Cell membrane</location>
        <topology evidence="1">Multi-pass membrane protein</topology>
    </subcellularLocation>
</comment>
<feature type="transmembrane region" description="Helical" evidence="9">
    <location>
        <begin position="257"/>
        <end position="277"/>
    </location>
</feature>
<evidence type="ECO:0000256" key="8">
    <source>
        <dbReference type="SAM" id="MobiDB-lite"/>
    </source>
</evidence>
<feature type="transmembrane region" description="Helical" evidence="9">
    <location>
        <begin position="33"/>
        <end position="50"/>
    </location>
</feature>
<keyword evidence="6 9" id="KW-0472">Membrane</keyword>
<evidence type="ECO:0000313" key="10">
    <source>
        <dbReference type="EMBL" id="GAA1644540.1"/>
    </source>
</evidence>